<reference evidence="2 3" key="1">
    <citation type="submission" date="2011-09" db="EMBL/GenBank/DDBJ databases">
        <title>The draft genome of Treponema saccharophilum DSM 2985.</title>
        <authorList>
            <consortium name="US DOE Joint Genome Institute (JGI-PGF)"/>
            <person name="Lucas S."/>
            <person name="Copeland A."/>
            <person name="Lapidus A."/>
            <person name="Glavina del Rio T."/>
            <person name="Dalin E."/>
            <person name="Tice H."/>
            <person name="Bruce D."/>
            <person name="Goodwin L."/>
            <person name="Pitluck S."/>
            <person name="Peters L."/>
            <person name="Kyrpides N."/>
            <person name="Mavromatis K."/>
            <person name="Ivanova N."/>
            <person name="Markowitz V."/>
            <person name="Cheng J.-F."/>
            <person name="Hugenholtz P."/>
            <person name="Woyke T."/>
            <person name="Wu D."/>
            <person name="Gronow S."/>
            <person name="Wellnitz S."/>
            <person name="Brambilla E."/>
            <person name="Klenk H.-P."/>
            <person name="Eisen J.A."/>
        </authorList>
    </citation>
    <scope>NUCLEOTIDE SEQUENCE [LARGE SCALE GENOMIC DNA]</scope>
    <source>
        <strain evidence="2 3">DSM 2985</strain>
    </source>
</reference>
<evidence type="ECO:0000256" key="1">
    <source>
        <dbReference type="SAM" id="Phobius"/>
    </source>
</evidence>
<feature type="transmembrane region" description="Helical" evidence="1">
    <location>
        <begin position="29"/>
        <end position="47"/>
    </location>
</feature>
<keyword evidence="1" id="KW-1133">Transmembrane helix</keyword>
<dbReference type="Proteomes" id="UP000003571">
    <property type="component" value="Unassembled WGS sequence"/>
</dbReference>
<gene>
    <name evidence="2" type="ORF">TresaDRAFT_0584</name>
</gene>
<feature type="transmembrane region" description="Helical" evidence="1">
    <location>
        <begin position="88"/>
        <end position="111"/>
    </location>
</feature>
<dbReference type="RefSeq" id="WP_002706718.1">
    <property type="nucleotide sequence ID" value="NZ_AGRW01000055.1"/>
</dbReference>
<keyword evidence="1" id="KW-0472">Membrane</keyword>
<name>H7EPT9_9SPIR</name>
<dbReference type="EMBL" id="AGRW01000055">
    <property type="protein sequence ID" value="EIC00490.1"/>
    <property type="molecule type" value="Genomic_DNA"/>
</dbReference>
<keyword evidence="1" id="KW-0812">Transmembrane</keyword>
<evidence type="ECO:0000313" key="3">
    <source>
        <dbReference type="Proteomes" id="UP000003571"/>
    </source>
</evidence>
<proteinExistence type="predicted"/>
<sequence>MMIVLGLYYLIGIGSVIFSLCNKNKPKEWLYYLFLVLYGGFGVHQFYAKNLPRAVVRLTAGFINLPFFLLFINGLFRVLADGYDDPAYGLIILGALGGILPASLILILFVLDLEGMKLIKKVEDGENQIKGTESNEKNHNV</sequence>
<dbReference type="STRING" id="907348.TresaDRAFT_0584"/>
<organism evidence="2 3">
    <name type="scientific">Treponema saccharophilum DSM 2985</name>
    <dbReference type="NCBI Taxonomy" id="907348"/>
    <lineage>
        <taxon>Bacteria</taxon>
        <taxon>Pseudomonadati</taxon>
        <taxon>Spirochaetota</taxon>
        <taxon>Spirochaetia</taxon>
        <taxon>Spirochaetales</taxon>
        <taxon>Treponemataceae</taxon>
        <taxon>Treponema</taxon>
    </lineage>
</organism>
<protein>
    <submittedName>
        <fullName evidence="2">Uncharacterized protein</fullName>
    </submittedName>
</protein>
<accession>H7EPT9</accession>
<dbReference type="AlphaFoldDB" id="H7EPT9"/>
<feature type="transmembrane region" description="Helical" evidence="1">
    <location>
        <begin position="54"/>
        <end position="76"/>
    </location>
</feature>
<evidence type="ECO:0000313" key="2">
    <source>
        <dbReference type="EMBL" id="EIC00490.1"/>
    </source>
</evidence>
<keyword evidence="3" id="KW-1185">Reference proteome</keyword>
<comment type="caution">
    <text evidence="2">The sequence shown here is derived from an EMBL/GenBank/DDBJ whole genome shotgun (WGS) entry which is preliminary data.</text>
</comment>